<sequence length="205" mass="22905">MLALAFLASSRTLHRSIVRRPQYISYGTIKPVHPPHYHFNGEEDDDDDNFPIWPLIRPVVSEIGKKAAASAAAQGIVSGAKGLYHSIFGQEAESNRFYPYPLYHFNGEEDDDDDNFPIWPIIRPAVTTIGKEALKSAAAQGIVEGAKGIYHHFFGQEAESNRFYPYPLYHFNGEEDDDDDNFPIWPIIRPAVTTIGKEALKSAAA</sequence>
<keyword evidence="2" id="KW-1185">Reference proteome</keyword>
<dbReference type="Proteomes" id="UP000001542">
    <property type="component" value="Unassembled WGS sequence"/>
</dbReference>
<reference evidence="1" key="1">
    <citation type="submission" date="2006-10" db="EMBL/GenBank/DDBJ databases">
        <authorList>
            <person name="Amadeo P."/>
            <person name="Zhao Q."/>
            <person name="Wortman J."/>
            <person name="Fraser-Liggett C."/>
            <person name="Carlton J."/>
        </authorList>
    </citation>
    <scope>NUCLEOTIDE SEQUENCE</scope>
    <source>
        <strain evidence="1">G3</strain>
    </source>
</reference>
<dbReference type="RefSeq" id="XP_001324179.1">
    <property type="nucleotide sequence ID" value="XM_001324144.1"/>
</dbReference>
<evidence type="ECO:0000313" key="1">
    <source>
        <dbReference type="EMBL" id="EAY11956.1"/>
    </source>
</evidence>
<dbReference type="VEuPathDB" id="TrichDB:TVAG_399620"/>
<reference evidence="1" key="2">
    <citation type="journal article" date="2007" name="Science">
        <title>Draft genome sequence of the sexually transmitted pathogen Trichomonas vaginalis.</title>
        <authorList>
            <person name="Carlton J.M."/>
            <person name="Hirt R.P."/>
            <person name="Silva J.C."/>
            <person name="Delcher A.L."/>
            <person name="Schatz M."/>
            <person name="Zhao Q."/>
            <person name="Wortman J.R."/>
            <person name="Bidwell S.L."/>
            <person name="Alsmark U.C.M."/>
            <person name="Besteiro S."/>
            <person name="Sicheritz-Ponten T."/>
            <person name="Noel C.J."/>
            <person name="Dacks J.B."/>
            <person name="Foster P.G."/>
            <person name="Simillion C."/>
            <person name="Van de Peer Y."/>
            <person name="Miranda-Saavedra D."/>
            <person name="Barton G.J."/>
            <person name="Westrop G.D."/>
            <person name="Mueller S."/>
            <person name="Dessi D."/>
            <person name="Fiori P.L."/>
            <person name="Ren Q."/>
            <person name="Paulsen I."/>
            <person name="Zhang H."/>
            <person name="Bastida-Corcuera F.D."/>
            <person name="Simoes-Barbosa A."/>
            <person name="Brown M.T."/>
            <person name="Hayes R.D."/>
            <person name="Mukherjee M."/>
            <person name="Okumura C.Y."/>
            <person name="Schneider R."/>
            <person name="Smith A.J."/>
            <person name="Vanacova S."/>
            <person name="Villalvazo M."/>
            <person name="Haas B.J."/>
            <person name="Pertea M."/>
            <person name="Feldblyum T.V."/>
            <person name="Utterback T.R."/>
            <person name="Shu C.L."/>
            <person name="Osoegawa K."/>
            <person name="de Jong P.J."/>
            <person name="Hrdy I."/>
            <person name="Horvathova L."/>
            <person name="Zubacova Z."/>
            <person name="Dolezal P."/>
            <person name="Malik S.B."/>
            <person name="Logsdon J.M. Jr."/>
            <person name="Henze K."/>
            <person name="Gupta A."/>
            <person name="Wang C.C."/>
            <person name="Dunne R.L."/>
            <person name="Upcroft J.A."/>
            <person name="Upcroft P."/>
            <person name="White O."/>
            <person name="Salzberg S.L."/>
            <person name="Tang P."/>
            <person name="Chiu C.-H."/>
            <person name="Lee Y.-S."/>
            <person name="Embley T.M."/>
            <person name="Coombs G.H."/>
            <person name="Mottram J.C."/>
            <person name="Tachezy J."/>
            <person name="Fraser-Liggett C.M."/>
            <person name="Johnson P.J."/>
        </authorList>
    </citation>
    <scope>NUCLEOTIDE SEQUENCE [LARGE SCALE GENOMIC DNA]</scope>
    <source>
        <strain evidence="1">G3</strain>
    </source>
</reference>
<evidence type="ECO:0000313" key="2">
    <source>
        <dbReference type="Proteomes" id="UP000001542"/>
    </source>
</evidence>
<name>A2E5Z9_TRIV3</name>
<dbReference type="EMBL" id="DS113310">
    <property type="protein sequence ID" value="EAY11956.1"/>
    <property type="molecule type" value="Genomic_DNA"/>
</dbReference>
<dbReference type="InParanoid" id="A2E5Z9"/>
<dbReference type="VEuPathDB" id="TrichDB:TVAGG3_0337440"/>
<gene>
    <name evidence="1" type="ORF">TVAG_399620</name>
</gene>
<accession>A2E5Z9</accession>
<dbReference type="KEGG" id="tva:4769915"/>
<proteinExistence type="predicted"/>
<protein>
    <submittedName>
        <fullName evidence="1">Uncharacterized protein</fullName>
    </submittedName>
</protein>
<dbReference type="AlphaFoldDB" id="A2E5Z9"/>
<organism evidence="1 2">
    <name type="scientific">Trichomonas vaginalis (strain ATCC PRA-98 / G3)</name>
    <dbReference type="NCBI Taxonomy" id="412133"/>
    <lineage>
        <taxon>Eukaryota</taxon>
        <taxon>Metamonada</taxon>
        <taxon>Parabasalia</taxon>
        <taxon>Trichomonadida</taxon>
        <taxon>Trichomonadidae</taxon>
        <taxon>Trichomonas</taxon>
    </lineage>
</organism>